<reference evidence="2" key="1">
    <citation type="journal article" date="2019" name="Int. J. Syst. Evol. Microbiol.">
        <title>The Global Catalogue of Microorganisms (GCM) 10K type strain sequencing project: providing services to taxonomists for standard genome sequencing and annotation.</title>
        <authorList>
            <consortium name="The Broad Institute Genomics Platform"/>
            <consortium name="The Broad Institute Genome Sequencing Center for Infectious Disease"/>
            <person name="Wu L."/>
            <person name="Ma J."/>
        </authorList>
    </citation>
    <scope>NUCLEOTIDE SEQUENCE [LARGE SCALE GENOMIC DNA]</scope>
    <source>
        <strain evidence="2">CGMCC 1.7693</strain>
    </source>
</reference>
<dbReference type="RefSeq" id="WP_188734484.1">
    <property type="nucleotide sequence ID" value="NZ_BMLW01000006.1"/>
</dbReference>
<dbReference type="Proteomes" id="UP000641206">
    <property type="component" value="Unassembled WGS sequence"/>
</dbReference>
<proteinExistence type="predicted"/>
<evidence type="ECO:0000313" key="1">
    <source>
        <dbReference type="EMBL" id="GGP11100.1"/>
    </source>
</evidence>
<gene>
    <name evidence="1" type="ORF">GCM10011346_21920</name>
</gene>
<sequence length="58" mass="7125">MENEPKLAAFVKLHNLIIYYSEYRDMPAEDDFDFFKEVEECCKTLEINYEDFLKEMEF</sequence>
<protein>
    <submittedName>
        <fullName evidence="1">Uncharacterized protein</fullName>
    </submittedName>
</protein>
<evidence type="ECO:0000313" key="2">
    <source>
        <dbReference type="Proteomes" id="UP000641206"/>
    </source>
</evidence>
<name>A0ABQ2NUY1_9BACI</name>
<comment type="caution">
    <text evidence="1">The sequence shown here is derived from an EMBL/GenBank/DDBJ whole genome shotgun (WGS) entry which is preliminary data.</text>
</comment>
<dbReference type="EMBL" id="BMLW01000006">
    <property type="protein sequence ID" value="GGP11100.1"/>
    <property type="molecule type" value="Genomic_DNA"/>
</dbReference>
<organism evidence="1 2">
    <name type="scientific">Oceanobacillus neutriphilus</name>
    <dbReference type="NCBI Taxonomy" id="531815"/>
    <lineage>
        <taxon>Bacteria</taxon>
        <taxon>Bacillati</taxon>
        <taxon>Bacillota</taxon>
        <taxon>Bacilli</taxon>
        <taxon>Bacillales</taxon>
        <taxon>Bacillaceae</taxon>
        <taxon>Oceanobacillus</taxon>
    </lineage>
</organism>
<keyword evidence="2" id="KW-1185">Reference proteome</keyword>
<accession>A0ABQ2NUY1</accession>